<dbReference type="Gene3D" id="3.80.10.10">
    <property type="entry name" value="Ribonuclease Inhibitor"/>
    <property type="match status" value="1"/>
</dbReference>
<sequence>MLRTALLCLILVVSLSSSTSIIKKSLKRRQADSQHCEAITGFDCKCNFYRVTCTIDHELPSPIHIVDHEKQKYQSVELVIQAPRDIHVNDQTFEPVKELYKPDGDNLEFRIKFEKFTALHLSSPSIFNRVFPDSLPAHARKHLALEIYNPEVAQQDNPNLFQNLNAESLELYALYPFHGTFQELFKDANIKFLRLSGGDIRSDVSQPFSGNVARLELAKQASALSVQNFPVYPAHELTINAFYITDFNNEHPPNYGNLGELRVHSPSRIPANAFRQFPNIHTLSVQSDQGIDPHAFDGLTHLEKLTIKDGEPNLDLFNNLPNLKEFEASIEKLDTNTQCKLIEKLANGQVAIQAVPNGRECTCVSAYLDTAAGRLPCSPQGCENSPCAAIKNNYNAETSTFNPPPQIRRSDGSDALRQREPRVYSVPFQVAQQDQQKLQNAVPPPQPEQPDEDQRRPDGDNQGPDAPYDPQDPDYYSSNVEITQTEKPYPDPSSIYENPWENDPNYYNSNIDNSQTEKPDAVPSPKYENPWEDDPNYYNSNVDNSQTEKPDAVSSPKYENPWEDDPNYYNSNDQAQETTTELIPQDSWNQYPVDIDTTVPPFDPDNNDVQGGQGHAGHPDGDHHGGHGSEQGQEGGVSHPQDGETGNQPDGGNTQPGGSDAEGVTDPNAEEGTAPPKKGMSWLPIIIIAASIIGLLLIGFIILLLRKRRAAASGGNTKAGYNTAPTTEQRA</sequence>
<feature type="region of interest" description="Disordered" evidence="1">
    <location>
        <begin position="396"/>
        <end position="415"/>
    </location>
</feature>
<dbReference type="SUPFAM" id="SSF52058">
    <property type="entry name" value="L domain-like"/>
    <property type="match status" value="1"/>
</dbReference>
<evidence type="ECO:0000256" key="1">
    <source>
        <dbReference type="SAM" id="MobiDB-lite"/>
    </source>
</evidence>
<protein>
    <submittedName>
        <fullName evidence="5">Uncharacterized protein</fullName>
    </submittedName>
</protein>
<proteinExistence type="predicted"/>
<keyword evidence="2" id="KW-0472">Membrane</keyword>
<keyword evidence="3" id="KW-0732">Signal</keyword>
<comment type="caution">
    <text evidence="5">The sequence shown here is derived from an EMBL/GenBank/DDBJ whole genome shotgun (WGS) entry which is preliminary data.</text>
</comment>
<feature type="region of interest" description="Disordered" evidence="1">
    <location>
        <begin position="432"/>
        <end position="678"/>
    </location>
</feature>
<feature type="compositionally biased region" description="Polar residues" evidence="1">
    <location>
        <begin position="477"/>
        <end position="486"/>
    </location>
</feature>
<feature type="chain" id="PRO_5035616615" evidence="3">
    <location>
        <begin position="19"/>
        <end position="731"/>
    </location>
</feature>
<gene>
    <name evidence="4" type="ORF">JYZ213_LOCUS15041</name>
    <name evidence="5" type="ORF">OXD698_LOCUS6388</name>
</gene>
<keyword evidence="2" id="KW-0812">Transmembrane</keyword>
<dbReference type="EMBL" id="CAJNOG010000128">
    <property type="protein sequence ID" value="CAF0983220.1"/>
    <property type="molecule type" value="Genomic_DNA"/>
</dbReference>
<dbReference type="InterPro" id="IPR032675">
    <property type="entry name" value="LRR_dom_sf"/>
</dbReference>
<feature type="compositionally biased region" description="Basic and acidic residues" evidence="1">
    <location>
        <begin position="617"/>
        <end position="627"/>
    </location>
</feature>
<evidence type="ECO:0000313" key="4">
    <source>
        <dbReference type="EMBL" id="CAF0983220.1"/>
    </source>
</evidence>
<feature type="compositionally biased region" description="Polar residues" evidence="1">
    <location>
        <begin position="644"/>
        <end position="657"/>
    </location>
</feature>
<evidence type="ECO:0000256" key="3">
    <source>
        <dbReference type="SAM" id="SignalP"/>
    </source>
</evidence>
<name>A0A818N481_9BILA</name>
<accession>A0A818N481</accession>
<feature type="signal peptide" evidence="3">
    <location>
        <begin position="1"/>
        <end position="18"/>
    </location>
</feature>
<organism evidence="5 6">
    <name type="scientific">Adineta steineri</name>
    <dbReference type="NCBI Taxonomy" id="433720"/>
    <lineage>
        <taxon>Eukaryota</taxon>
        <taxon>Metazoa</taxon>
        <taxon>Spiralia</taxon>
        <taxon>Gnathifera</taxon>
        <taxon>Rotifera</taxon>
        <taxon>Eurotatoria</taxon>
        <taxon>Bdelloidea</taxon>
        <taxon>Adinetida</taxon>
        <taxon>Adinetidae</taxon>
        <taxon>Adineta</taxon>
    </lineage>
</organism>
<dbReference type="Proteomes" id="UP000663845">
    <property type="component" value="Unassembled WGS sequence"/>
</dbReference>
<evidence type="ECO:0000313" key="6">
    <source>
        <dbReference type="Proteomes" id="UP000663844"/>
    </source>
</evidence>
<evidence type="ECO:0000256" key="2">
    <source>
        <dbReference type="SAM" id="Phobius"/>
    </source>
</evidence>
<keyword evidence="2" id="KW-1133">Transmembrane helix</keyword>
<dbReference type="Proteomes" id="UP000663844">
    <property type="component" value="Unassembled WGS sequence"/>
</dbReference>
<feature type="compositionally biased region" description="Polar residues" evidence="1">
    <location>
        <begin position="714"/>
        <end position="731"/>
    </location>
</feature>
<dbReference type="EMBL" id="CAJOAZ010000277">
    <property type="protein sequence ID" value="CAF3600501.1"/>
    <property type="molecule type" value="Genomic_DNA"/>
</dbReference>
<reference evidence="5" key="1">
    <citation type="submission" date="2021-02" db="EMBL/GenBank/DDBJ databases">
        <authorList>
            <person name="Nowell W R."/>
        </authorList>
    </citation>
    <scope>NUCLEOTIDE SEQUENCE</scope>
</reference>
<evidence type="ECO:0000313" key="5">
    <source>
        <dbReference type="EMBL" id="CAF3600501.1"/>
    </source>
</evidence>
<feature type="region of interest" description="Disordered" evidence="1">
    <location>
        <begin position="712"/>
        <end position="731"/>
    </location>
</feature>
<feature type="compositionally biased region" description="Polar residues" evidence="1">
    <location>
        <begin position="568"/>
        <end position="590"/>
    </location>
</feature>
<feature type="compositionally biased region" description="Polar residues" evidence="1">
    <location>
        <begin position="505"/>
        <end position="514"/>
    </location>
</feature>
<dbReference type="AlphaFoldDB" id="A0A818N481"/>
<feature type="transmembrane region" description="Helical" evidence="2">
    <location>
        <begin position="682"/>
        <end position="705"/>
    </location>
</feature>
<feature type="compositionally biased region" description="Low complexity" evidence="1">
    <location>
        <begin position="464"/>
        <end position="476"/>
    </location>
</feature>